<evidence type="ECO:0000259" key="2">
    <source>
        <dbReference type="Pfam" id="PF01789"/>
    </source>
</evidence>
<keyword evidence="4" id="KW-1185">Reference proteome</keyword>
<dbReference type="Pfam" id="PF01789">
    <property type="entry name" value="PsbP"/>
    <property type="match status" value="1"/>
</dbReference>
<dbReference type="InterPro" id="IPR002683">
    <property type="entry name" value="PsbP_C"/>
</dbReference>
<proteinExistence type="predicted"/>
<feature type="region of interest" description="Disordered" evidence="1">
    <location>
        <begin position="130"/>
        <end position="149"/>
    </location>
</feature>
<dbReference type="NCBIfam" id="NF040946">
    <property type="entry name" value="PSII_PsbP"/>
    <property type="match status" value="1"/>
</dbReference>
<dbReference type="PANTHER" id="PTHR31407">
    <property type="match status" value="1"/>
</dbReference>
<evidence type="ECO:0000313" key="3">
    <source>
        <dbReference type="EMBL" id="KAL2644733.1"/>
    </source>
</evidence>
<comment type="caution">
    <text evidence="3">The sequence shown here is derived from an EMBL/GenBank/DDBJ whole genome shotgun (WGS) entry which is preliminary data.</text>
</comment>
<feature type="domain" description="PsbP C-terminal" evidence="2">
    <location>
        <begin position="183"/>
        <end position="330"/>
    </location>
</feature>
<dbReference type="Gene3D" id="3.40.1000.10">
    <property type="entry name" value="Mog1/PsbP, alpha/beta/alpha sandwich"/>
    <property type="match status" value="1"/>
</dbReference>
<name>A0ABD1ZBF3_9MARC</name>
<evidence type="ECO:0000313" key="4">
    <source>
        <dbReference type="Proteomes" id="UP001605036"/>
    </source>
</evidence>
<accession>A0ABD1ZBF3</accession>
<reference evidence="3 4" key="1">
    <citation type="submission" date="2024-09" db="EMBL/GenBank/DDBJ databases">
        <title>Chromosome-scale assembly of Riccia fluitans.</title>
        <authorList>
            <person name="Paukszto L."/>
            <person name="Sawicki J."/>
            <person name="Karawczyk K."/>
            <person name="Piernik-Szablinska J."/>
            <person name="Szczecinska M."/>
            <person name="Mazdziarz M."/>
        </authorList>
    </citation>
    <scope>NUCLEOTIDE SEQUENCE [LARGE SCALE GENOMIC DNA]</scope>
    <source>
        <strain evidence="3">Rf_01</strain>
        <tissue evidence="3">Aerial parts of the thallus</tissue>
    </source>
</reference>
<dbReference type="PANTHER" id="PTHR31407:SF4">
    <property type="entry name" value="PSBP-LIKE PROTEIN 1, CHLOROPLASTIC"/>
    <property type="match status" value="1"/>
</dbReference>
<evidence type="ECO:0000256" key="1">
    <source>
        <dbReference type="SAM" id="MobiDB-lite"/>
    </source>
</evidence>
<organism evidence="3 4">
    <name type="scientific">Riccia fluitans</name>
    <dbReference type="NCBI Taxonomy" id="41844"/>
    <lineage>
        <taxon>Eukaryota</taxon>
        <taxon>Viridiplantae</taxon>
        <taxon>Streptophyta</taxon>
        <taxon>Embryophyta</taxon>
        <taxon>Marchantiophyta</taxon>
        <taxon>Marchantiopsida</taxon>
        <taxon>Marchantiidae</taxon>
        <taxon>Marchantiales</taxon>
        <taxon>Ricciaceae</taxon>
        <taxon>Riccia</taxon>
    </lineage>
</organism>
<protein>
    <recommendedName>
        <fullName evidence="2">PsbP C-terminal domain-containing protein</fullName>
    </recommendedName>
</protein>
<dbReference type="Proteomes" id="UP001605036">
    <property type="component" value="Unassembled WGS sequence"/>
</dbReference>
<dbReference type="EMBL" id="JBHFFA010000002">
    <property type="protein sequence ID" value="KAL2644733.1"/>
    <property type="molecule type" value="Genomic_DNA"/>
</dbReference>
<sequence length="332" mass="35546">MGGWHATFPNFSAANNEEVSGLQKLKRGVTDDGRSAEFLLNSALVEWSEGVYVKMATLQAAAACSNVAKLSCNDVLSSRNSNALASRAKFSTELRLSSVSSFSQSTIELHNSWTVSHGARELLPGKVAASAGEHQNGDASGNGHPEGEGFSVGRRESLIGVAALVAGALSTNSPALAAKAPKGYSAILDNADGYAFFYPFGWQEVAVKGQDVALKDVIEPLESVSVSIIKTDKATLQELGSPEEVAKALVEKVLSSPTQKVSLVSAKEKTENDRTYYQFEFVAKAKNFTRHALGAVAIKDGKFYTLTTGANERRWTKMEEKLRTVVDSFTTL</sequence>
<dbReference type="AlphaFoldDB" id="A0ABD1ZBF3"/>
<dbReference type="InterPro" id="IPR016123">
    <property type="entry name" value="Mog1/PsbP_a/b/a-sand"/>
</dbReference>
<dbReference type="SUPFAM" id="SSF55724">
    <property type="entry name" value="Mog1p/PsbP-like"/>
    <property type="match status" value="1"/>
</dbReference>
<gene>
    <name evidence="3" type="ORF">R1flu_012320</name>
</gene>